<dbReference type="PANTHER" id="PTHR23511">
    <property type="entry name" value="SYNAPTIC VESICLE GLYCOPROTEIN 2"/>
    <property type="match status" value="1"/>
</dbReference>
<feature type="transmembrane region" description="Helical" evidence="6">
    <location>
        <begin position="440"/>
        <end position="460"/>
    </location>
</feature>
<feature type="transmembrane region" description="Helical" evidence="6">
    <location>
        <begin position="180"/>
        <end position="201"/>
    </location>
</feature>
<evidence type="ECO:0000256" key="1">
    <source>
        <dbReference type="ARBA" id="ARBA00004141"/>
    </source>
</evidence>
<dbReference type="GO" id="GO:0022857">
    <property type="term" value="F:transmembrane transporter activity"/>
    <property type="evidence" value="ECO:0007669"/>
    <property type="project" value="InterPro"/>
</dbReference>
<dbReference type="PROSITE" id="PS50850">
    <property type="entry name" value="MFS"/>
    <property type="match status" value="1"/>
</dbReference>
<evidence type="ECO:0000256" key="3">
    <source>
        <dbReference type="ARBA" id="ARBA00022692"/>
    </source>
</evidence>
<proteinExistence type="predicted"/>
<accession>A0A9Q0MUH6</accession>
<dbReference type="SUPFAM" id="SSF103473">
    <property type="entry name" value="MFS general substrate transporter"/>
    <property type="match status" value="1"/>
</dbReference>
<keyword evidence="3 6" id="KW-0812">Transmembrane</keyword>
<evidence type="ECO:0000313" key="8">
    <source>
        <dbReference type="EMBL" id="KAJ6637859.1"/>
    </source>
</evidence>
<evidence type="ECO:0000256" key="6">
    <source>
        <dbReference type="SAM" id="Phobius"/>
    </source>
</evidence>
<keyword evidence="9" id="KW-1185">Reference proteome</keyword>
<feature type="transmembrane region" description="Helical" evidence="6">
    <location>
        <begin position="71"/>
        <end position="91"/>
    </location>
</feature>
<dbReference type="EMBL" id="WJQU01000003">
    <property type="protein sequence ID" value="KAJ6637859.1"/>
    <property type="molecule type" value="Genomic_DNA"/>
</dbReference>
<dbReference type="AlphaFoldDB" id="A0A9Q0MUH6"/>
<feature type="transmembrane region" description="Helical" evidence="6">
    <location>
        <begin position="143"/>
        <end position="168"/>
    </location>
</feature>
<dbReference type="PANTHER" id="PTHR23511:SF35">
    <property type="entry name" value="MAJOR FACILITATOR SUPERFAMILY (MFS) PROFILE DOMAIN-CONTAINING PROTEIN"/>
    <property type="match status" value="1"/>
</dbReference>
<feature type="transmembrane region" description="Helical" evidence="6">
    <location>
        <begin position="338"/>
        <end position="357"/>
    </location>
</feature>
<feature type="transmembrane region" description="Helical" evidence="6">
    <location>
        <begin position="103"/>
        <end position="131"/>
    </location>
</feature>
<evidence type="ECO:0000256" key="5">
    <source>
        <dbReference type="ARBA" id="ARBA00023136"/>
    </source>
</evidence>
<feature type="transmembrane region" description="Helical" evidence="6">
    <location>
        <begin position="30"/>
        <end position="50"/>
    </location>
</feature>
<evidence type="ECO:0000259" key="7">
    <source>
        <dbReference type="PROSITE" id="PS50850"/>
    </source>
</evidence>
<protein>
    <submittedName>
        <fullName evidence="8">Synaptic vesicle glycoprotein 2B</fullName>
    </submittedName>
</protein>
<dbReference type="InterPro" id="IPR036259">
    <property type="entry name" value="MFS_trans_sf"/>
</dbReference>
<dbReference type="InterPro" id="IPR011701">
    <property type="entry name" value="MFS"/>
</dbReference>
<evidence type="ECO:0000256" key="2">
    <source>
        <dbReference type="ARBA" id="ARBA00022448"/>
    </source>
</evidence>
<sequence>MDHEISLRDGVIQRCYTFEEAIKVTGHGKFHYFVLCTTGVSLAALVGELIGIGYSGPSAKCDMKFTTSQQGILNSVAFLGFVCSSHLWGFMSDTWGRQKSLRLSLLCTFIFSALSSVSITIAMLITTRFFVGFSNQTRPRAITFASMCMTLAVVLMSLLSWAIIPMQWSFSLGFIVYTPWRFNILCIGLISLLAFIMLGFLPESPKFLLSLGKEQIVIKVLTQIYRANNRGTRANVTSFRNVANLMWNQTWPLFRPPHLKNMLLISYLSSVLYGIAHGMNMWLPHIFNLLIDYIDDKSTMCDVIHGTMGKTEATVVEAENNTSTTECTNIANPLTFKMMLIFGLYLLSVYVAVGIFIKWVTIKTITSVGLLASTICGAALIWSYNFYFSYFFLCVLLSCGNFASLLGGLCQDLFPTNLKSMAVCFIFMFGRIGSVAGSNLIGLLITTNCTLVLIIYAVILC</sequence>
<dbReference type="GO" id="GO:0016020">
    <property type="term" value="C:membrane"/>
    <property type="evidence" value="ECO:0007669"/>
    <property type="project" value="UniProtKB-SubCell"/>
</dbReference>
<dbReference type="Proteomes" id="UP001151699">
    <property type="component" value="Chromosome X"/>
</dbReference>
<dbReference type="Gene3D" id="1.20.1250.20">
    <property type="entry name" value="MFS general substrate transporter like domains"/>
    <property type="match status" value="1"/>
</dbReference>
<comment type="caution">
    <text evidence="8">The sequence shown here is derived from an EMBL/GenBank/DDBJ whole genome shotgun (WGS) entry which is preliminary data.</text>
</comment>
<feature type="non-terminal residue" evidence="8">
    <location>
        <position position="1"/>
    </location>
</feature>
<evidence type="ECO:0000256" key="4">
    <source>
        <dbReference type="ARBA" id="ARBA00022989"/>
    </source>
</evidence>
<name>A0A9Q0MUH6_9DIPT</name>
<dbReference type="InterPro" id="IPR020846">
    <property type="entry name" value="MFS_dom"/>
</dbReference>
<keyword evidence="2" id="KW-0813">Transport</keyword>
<feature type="transmembrane region" description="Helical" evidence="6">
    <location>
        <begin position="364"/>
        <end position="384"/>
    </location>
</feature>
<feature type="domain" description="Major facilitator superfamily (MFS) profile" evidence="7">
    <location>
        <begin position="32"/>
        <end position="461"/>
    </location>
</feature>
<gene>
    <name evidence="8" type="primary">SV2B_0</name>
    <name evidence="8" type="ORF">Bhyg_10590</name>
</gene>
<keyword evidence="4 6" id="KW-1133">Transmembrane helix</keyword>
<reference evidence="8" key="1">
    <citation type="submission" date="2022-07" db="EMBL/GenBank/DDBJ databases">
        <authorList>
            <person name="Trinca V."/>
            <person name="Uliana J.V.C."/>
            <person name="Torres T.T."/>
            <person name="Ward R.J."/>
            <person name="Monesi N."/>
        </authorList>
    </citation>
    <scope>NUCLEOTIDE SEQUENCE</scope>
    <source>
        <strain evidence="8">HSMRA1968</strain>
        <tissue evidence="8">Whole embryos</tissue>
    </source>
</reference>
<feature type="transmembrane region" description="Helical" evidence="6">
    <location>
        <begin position="390"/>
        <end position="410"/>
    </location>
</feature>
<keyword evidence="5 6" id="KW-0472">Membrane</keyword>
<dbReference type="Pfam" id="PF07690">
    <property type="entry name" value="MFS_1"/>
    <property type="match status" value="1"/>
</dbReference>
<evidence type="ECO:0000313" key="9">
    <source>
        <dbReference type="Proteomes" id="UP001151699"/>
    </source>
</evidence>
<feature type="transmembrane region" description="Helical" evidence="6">
    <location>
        <begin position="262"/>
        <end position="283"/>
    </location>
</feature>
<organism evidence="8 9">
    <name type="scientific">Pseudolycoriella hygida</name>
    <dbReference type="NCBI Taxonomy" id="35572"/>
    <lineage>
        <taxon>Eukaryota</taxon>
        <taxon>Metazoa</taxon>
        <taxon>Ecdysozoa</taxon>
        <taxon>Arthropoda</taxon>
        <taxon>Hexapoda</taxon>
        <taxon>Insecta</taxon>
        <taxon>Pterygota</taxon>
        <taxon>Neoptera</taxon>
        <taxon>Endopterygota</taxon>
        <taxon>Diptera</taxon>
        <taxon>Nematocera</taxon>
        <taxon>Sciaroidea</taxon>
        <taxon>Sciaridae</taxon>
        <taxon>Pseudolycoriella</taxon>
    </lineage>
</organism>
<comment type="subcellular location">
    <subcellularLocation>
        <location evidence="1">Membrane</location>
        <topology evidence="1">Multi-pass membrane protein</topology>
    </subcellularLocation>
</comment>
<dbReference type="OrthoDB" id="10262656at2759"/>